<dbReference type="EMBL" id="VMGK01000024">
    <property type="protein sequence ID" value="TSC92497.1"/>
    <property type="molecule type" value="Genomic_DNA"/>
</dbReference>
<comment type="caution">
    <text evidence="2">The sequence shown here is derived from an EMBL/GenBank/DDBJ whole genome shotgun (WGS) entry which is preliminary data.</text>
</comment>
<organism evidence="2 3">
    <name type="scientific">Candidatus Berkelbacteria bacterium Licking1014_7</name>
    <dbReference type="NCBI Taxonomy" id="2017147"/>
    <lineage>
        <taxon>Bacteria</taxon>
        <taxon>Candidatus Berkelbacteria</taxon>
    </lineage>
</organism>
<gene>
    <name evidence="2" type="ORF">CEN89_676</name>
</gene>
<dbReference type="AlphaFoldDB" id="A0A554LI16"/>
<evidence type="ECO:0000313" key="2">
    <source>
        <dbReference type="EMBL" id="TSC92497.1"/>
    </source>
</evidence>
<dbReference type="Proteomes" id="UP000315689">
    <property type="component" value="Unassembled WGS sequence"/>
</dbReference>
<sequence>MNRCEQLRQEYEAIQSLKAEFDLAHQEAIKTENLEKARELKSRIESRISSLREKLWPFEALTKKELQEQYESQRAIFERSGILEKLSTGEMGIKAIDSREYTFPTMEEIFKMMKENKEILKPKTEQGFQKLFIVPFGMKLDDLIEKYKQVILKHHREGKLFATKKEPTDPDEPLQLNEADPIYVWDKYPNADVSGELVYDPENLPTTNEEPDAEKRKQLSKGKTKSEKIIQQGVWDILLVQDLPNIPRENQGKIIGGRPQIDTAGTSIKRYIKRGETIPSPAEYHQAIQNEPIYQNEIGMTPEDQVIYALVHLEQTNQVIDDYQGNGSV</sequence>
<reference evidence="2 3" key="1">
    <citation type="submission" date="2017-07" db="EMBL/GenBank/DDBJ databases">
        <title>Mechanisms for carbon and nitrogen cycling indicate functional differentiation within the Candidate Phyla Radiation.</title>
        <authorList>
            <person name="Danczak R.E."/>
            <person name="Johnston M.D."/>
            <person name="Kenah C."/>
            <person name="Slattery M."/>
            <person name="Wrighton K.C."/>
            <person name="Wilkins M.J."/>
        </authorList>
    </citation>
    <scope>NUCLEOTIDE SEQUENCE [LARGE SCALE GENOMIC DNA]</scope>
    <source>
        <strain evidence="2">Licking1014_7</strain>
    </source>
</reference>
<protein>
    <submittedName>
        <fullName evidence="2">Uncharacterized protein</fullName>
    </submittedName>
</protein>
<proteinExistence type="predicted"/>
<feature type="region of interest" description="Disordered" evidence="1">
    <location>
        <begin position="199"/>
        <end position="224"/>
    </location>
</feature>
<accession>A0A554LI16</accession>
<feature type="non-terminal residue" evidence="2">
    <location>
        <position position="329"/>
    </location>
</feature>
<evidence type="ECO:0000313" key="3">
    <source>
        <dbReference type="Proteomes" id="UP000315689"/>
    </source>
</evidence>
<evidence type="ECO:0000256" key="1">
    <source>
        <dbReference type="SAM" id="MobiDB-lite"/>
    </source>
</evidence>
<name>A0A554LI16_9BACT</name>